<organism evidence="3 4">
    <name type="scientific">Magallana gigas</name>
    <name type="common">Pacific oyster</name>
    <name type="synonym">Crassostrea gigas</name>
    <dbReference type="NCBI Taxonomy" id="29159"/>
    <lineage>
        <taxon>Eukaryota</taxon>
        <taxon>Metazoa</taxon>
        <taxon>Spiralia</taxon>
        <taxon>Lophotrochozoa</taxon>
        <taxon>Mollusca</taxon>
        <taxon>Bivalvia</taxon>
        <taxon>Autobranchia</taxon>
        <taxon>Pteriomorphia</taxon>
        <taxon>Ostreida</taxon>
        <taxon>Ostreoidea</taxon>
        <taxon>Ostreidae</taxon>
        <taxon>Magallana</taxon>
    </lineage>
</organism>
<keyword evidence="2" id="KW-0732">Signal</keyword>
<proteinExistence type="predicted"/>
<name>A0A8W8JS35_MAGGI</name>
<evidence type="ECO:0000313" key="4">
    <source>
        <dbReference type="Proteomes" id="UP000005408"/>
    </source>
</evidence>
<keyword evidence="1" id="KW-0472">Membrane</keyword>
<reference evidence="3" key="1">
    <citation type="submission" date="2022-08" db="UniProtKB">
        <authorList>
            <consortium name="EnsemblMetazoa"/>
        </authorList>
    </citation>
    <scope>IDENTIFICATION</scope>
    <source>
        <strain evidence="3">05x7-T-G4-1.051#20</strain>
    </source>
</reference>
<sequence length="361" mass="41265">MLQREIDVFLLLCFVTAALAQNQGCIAGNTTMKFKPEKLIGKEVISYRWSVYKGMDLFIRYAMFEPNVSADLIIYNDDIFHHHDRIFHSPDEPATLYLTNLRKSDEGYYVFYAQTCLTFDDSNCQNDVYEYLTIKAFAEDQVSECVAGNVTMEFKPDILKDEEVKSYTWIWDQGHESFHMFAKFEPNVSTDLITYFEDFHRLTGRIFHNPKEPTTINITDLRESDEAKYYLEIRYANFENYTGYNIYLRVKGVCFDDPVEIKGCNVTTCYTGEHGILKIPSDLTEVVNGLKLVKVCDESASGKYSCCNAAGTCQEQVFKVIGSTVIITTLIIVLVIAVAVGVTTGVLLFLKKRREVPGFKQ</sequence>
<feature type="signal peptide" evidence="2">
    <location>
        <begin position="1"/>
        <end position="20"/>
    </location>
</feature>
<accession>A0A8W8JS35</accession>
<dbReference type="EnsemblMetazoa" id="G20255.1">
    <property type="protein sequence ID" value="G20255.1:cds"/>
    <property type="gene ID" value="G20255"/>
</dbReference>
<evidence type="ECO:0000313" key="3">
    <source>
        <dbReference type="EnsemblMetazoa" id="G20255.1:cds"/>
    </source>
</evidence>
<dbReference type="Proteomes" id="UP000005408">
    <property type="component" value="Unassembled WGS sequence"/>
</dbReference>
<evidence type="ECO:0000256" key="2">
    <source>
        <dbReference type="SAM" id="SignalP"/>
    </source>
</evidence>
<keyword evidence="1" id="KW-1133">Transmembrane helix</keyword>
<feature type="transmembrane region" description="Helical" evidence="1">
    <location>
        <begin position="325"/>
        <end position="350"/>
    </location>
</feature>
<evidence type="ECO:0000256" key="1">
    <source>
        <dbReference type="SAM" id="Phobius"/>
    </source>
</evidence>
<dbReference type="AlphaFoldDB" id="A0A8W8JS35"/>
<feature type="chain" id="PRO_5036466030" evidence="2">
    <location>
        <begin position="21"/>
        <end position="361"/>
    </location>
</feature>
<protein>
    <submittedName>
        <fullName evidence="3">Uncharacterized protein</fullName>
    </submittedName>
</protein>
<keyword evidence="1" id="KW-0812">Transmembrane</keyword>
<keyword evidence="4" id="KW-1185">Reference proteome</keyword>